<sequence length="632" mass="71190">MATTQPIEFPSLDDVRLPSTPEDKELLRELKLAWDQHSAQWDNETKHEFIDRILKGYTKVTNTNQAQPSAHRLWKAGNITFAVWIILRVTYDEEKLSKPREWLRHKYKNFDPQSWASPIPKKTPNPQGTNGGNTFSSKENLRSHANSQEPKSPQSIEAMEICEEERDYDNIHGDSTYTDNDDGDDQDEDKPKPITRSRFRAANVPEPVRDLSRKRGTSNASVNLRTKLQKTDSPKTPLSAGATHLLEPSGPSTALTIDNQARARPLEWKAKLQDLRVYRRGLNQNRLVLNRPAFTCDQASLPPNPTAVSFTQESDDQNGFQRSQEPSFRSIAPALSLENTVNDQRCSGDPRDRILFREHSAQSDHVRANFGLVGHRSGEAAASTQRLPRSPELRGNTRTMAPRGSSDSFMFSSSSYGKEQAHTGEPLPLRLNPRETLKSPKGIYTQQPSSLQQLPCDDPDEPSWFRRFRRQYHSDQKETCGRIADQVTKNVTGIVVQAVHDMIQPLCNSLAQCVDTLAKHNTNAAGDQVNLATRDLRDMKQVLNSIVETSRVQLEASQREGATIQEILLPAMTEHRKDIDNLVQRAISIEERISDVEEYLELQFADKGGDSARNAPQDEYHTFGNQEGAGGD</sequence>
<feature type="region of interest" description="Disordered" evidence="1">
    <location>
        <begin position="608"/>
        <end position="632"/>
    </location>
</feature>
<dbReference type="Proteomes" id="UP000760494">
    <property type="component" value="Unassembled WGS sequence"/>
</dbReference>
<feature type="compositionally biased region" description="Low complexity" evidence="1">
    <location>
        <begin position="405"/>
        <end position="415"/>
    </location>
</feature>
<evidence type="ECO:0000256" key="1">
    <source>
        <dbReference type="SAM" id="MobiDB-lite"/>
    </source>
</evidence>
<feature type="region of interest" description="Disordered" evidence="1">
    <location>
        <begin position="376"/>
        <end position="432"/>
    </location>
</feature>
<accession>A0A2H3SVD8</accession>
<feature type="compositionally biased region" description="Polar residues" evidence="1">
    <location>
        <begin position="217"/>
        <end position="226"/>
    </location>
</feature>
<gene>
    <name evidence="2" type="ORF">C2S_7379</name>
</gene>
<dbReference type="EMBL" id="CABFJX010000246">
    <property type="protein sequence ID" value="VTT69192.1"/>
    <property type="molecule type" value="Genomic_DNA"/>
</dbReference>
<evidence type="ECO:0000313" key="3">
    <source>
        <dbReference type="Proteomes" id="UP000760494"/>
    </source>
</evidence>
<feature type="region of interest" description="Disordered" evidence="1">
    <location>
        <begin position="309"/>
        <end position="330"/>
    </location>
</feature>
<dbReference type="AlphaFoldDB" id="A0A2H3SVD8"/>
<feature type="compositionally biased region" description="Acidic residues" evidence="1">
    <location>
        <begin position="179"/>
        <end position="188"/>
    </location>
</feature>
<proteinExistence type="predicted"/>
<name>A0A2H3SVD8_FUSFU</name>
<organism evidence="2 3">
    <name type="scientific">Fusarium fujikuroi</name>
    <name type="common">Bakanae and foot rot disease fungus</name>
    <name type="synonym">Gibberella fujikuroi</name>
    <dbReference type="NCBI Taxonomy" id="5127"/>
    <lineage>
        <taxon>Eukaryota</taxon>
        <taxon>Fungi</taxon>
        <taxon>Dikarya</taxon>
        <taxon>Ascomycota</taxon>
        <taxon>Pezizomycotina</taxon>
        <taxon>Sordariomycetes</taxon>
        <taxon>Hypocreomycetidae</taxon>
        <taxon>Hypocreales</taxon>
        <taxon>Nectriaceae</taxon>
        <taxon>Fusarium</taxon>
        <taxon>Fusarium fujikuroi species complex</taxon>
    </lineage>
</organism>
<feature type="region of interest" description="Disordered" evidence="1">
    <location>
        <begin position="170"/>
        <end position="253"/>
    </location>
</feature>
<feature type="region of interest" description="Disordered" evidence="1">
    <location>
        <begin position="113"/>
        <end position="155"/>
    </location>
</feature>
<feature type="compositionally biased region" description="Polar residues" evidence="1">
    <location>
        <begin position="124"/>
        <end position="155"/>
    </location>
</feature>
<protein>
    <submittedName>
        <fullName evidence="2">Uncharacterized protein</fullName>
    </submittedName>
</protein>
<reference evidence="2" key="1">
    <citation type="submission" date="2019-05" db="EMBL/GenBank/DDBJ databases">
        <authorList>
            <person name="Piombo E."/>
        </authorList>
    </citation>
    <scope>NUCLEOTIDE SEQUENCE</scope>
    <source>
        <strain evidence="2">C2S</strain>
    </source>
</reference>
<comment type="caution">
    <text evidence="2">The sequence shown here is derived from an EMBL/GenBank/DDBJ whole genome shotgun (WGS) entry which is preliminary data.</text>
</comment>
<evidence type="ECO:0000313" key="2">
    <source>
        <dbReference type="EMBL" id="VTT69192.1"/>
    </source>
</evidence>
<feature type="compositionally biased region" description="Polar residues" evidence="1">
    <location>
        <begin position="309"/>
        <end position="327"/>
    </location>
</feature>